<dbReference type="FunFam" id="3.40.390.10:FF:000002">
    <property type="entry name" value="Disintegrin and metalloproteinase domain-containing protein 22"/>
    <property type="match status" value="1"/>
</dbReference>
<dbReference type="InterPro" id="IPR024079">
    <property type="entry name" value="MetalloPept_cat_dom_sf"/>
</dbReference>
<feature type="active site" evidence="8">
    <location>
        <position position="229"/>
    </location>
</feature>
<dbReference type="PROSITE" id="PS50215">
    <property type="entry name" value="ADAM_MEPRO"/>
    <property type="match status" value="1"/>
</dbReference>
<comment type="subcellular location">
    <subcellularLocation>
        <location evidence="1">Membrane</location>
        <topology evidence="1">Single-pass membrane protein</topology>
    </subcellularLocation>
</comment>
<feature type="disulfide bond" evidence="7">
    <location>
        <begin position="538"/>
        <end position="548"/>
    </location>
</feature>
<evidence type="ECO:0000259" key="11">
    <source>
        <dbReference type="PROSITE" id="PS50026"/>
    </source>
</evidence>
<dbReference type="InterPro" id="IPR034027">
    <property type="entry name" value="Reprolysin_adamalysin"/>
</dbReference>
<keyword evidence="8" id="KW-0862">Zinc</keyword>
<keyword evidence="8" id="KW-0479">Metal-binding</keyword>
<dbReference type="InterPro" id="IPR018358">
    <property type="entry name" value="Disintegrin_CS"/>
</dbReference>
<feature type="disulfide bond" evidence="6">
    <location>
        <begin position="360"/>
        <end position="380"/>
    </location>
</feature>
<dbReference type="PRINTS" id="PR00289">
    <property type="entry name" value="DISINTEGRIN"/>
</dbReference>
<feature type="binding site" evidence="8">
    <location>
        <position position="238"/>
    </location>
    <ligand>
        <name>Zn(2+)</name>
        <dbReference type="ChEBI" id="CHEBI:29105"/>
        <note>catalytic</note>
    </ligand>
</feature>
<dbReference type="SUPFAM" id="SSF55486">
    <property type="entry name" value="Metalloproteases ('zincins'), catalytic domain"/>
    <property type="match status" value="1"/>
</dbReference>
<evidence type="ECO:0000256" key="3">
    <source>
        <dbReference type="ARBA" id="ARBA00022989"/>
    </source>
</evidence>
<feature type="domain" description="Peptidase M12B" evidence="13">
    <location>
        <begin position="92"/>
        <end position="294"/>
    </location>
</feature>
<dbReference type="GO" id="GO:0004222">
    <property type="term" value="F:metalloendopeptidase activity"/>
    <property type="evidence" value="ECO:0007669"/>
    <property type="project" value="InterPro"/>
</dbReference>
<evidence type="ECO:0000313" key="14">
    <source>
        <dbReference type="Ensembl" id="ENSCCRP00015085052.1"/>
    </source>
</evidence>
<dbReference type="Pfam" id="PF01421">
    <property type="entry name" value="Reprolysin"/>
    <property type="match status" value="1"/>
</dbReference>
<keyword evidence="5 7" id="KW-1015">Disulfide bond</keyword>
<sequence length="709" mass="77798">GNLCFFCSTFPRTLQGLFLFFMQMNCYYHGEVQGYTHSDVSLSTCSGIRGFILLENKTLMVEPAFDHLSNSKITDMLFSIRQHKRDVQKTTKYVELIIVADNREFQKQGKDVEKVKQRLAEIANYVDKFYRVLNIRVALVGLEVWSDADKCAVTQDPFTTLHEFLDWRKLKLLPQQPHDNAQLISGVYFQGTTIGMAPIMSMCTAEQSGGIVMDHSDNPLGAAVTLAHELGHNFGMNHDTPERGCGCRMTVDRGGCIMTPSTGYPFPTVFSTCSKKDLVASLEKGVGMCLYNMPEVKLLYGGQKCGNGYIEEGEECDCGELEECMNPCCNATTCTLKGDAVCAHGQCCEDCQLKPAGTPCRESSNSCDLPEFCTGTNPHCPANVYLHDGHACHNMDGYCYNGICQTHEQQCITLWGPGAKPAPGICFERVNSAGDPYGNCGKDSKGSFAKCQARDARCGKIQCQGGANRPVIGTNAVSIDTNIPLQEGGRILCRGTHVYLGDDMPDPGLVLAGTKCAEGMICLNRQCQNVSVFGVHKCSGKCNGRGECNNKKNCHCEAHWAPPFCDRAGFGGSVDSGPMRQAADSSAVVVGALVTLLCLLSAGLIVCLKRKALVRMLCINKKSAIQKLRYCQWCSFPQRWFPKLGRKRAPSPRQTQSVFRVSPQHKPTSLPLHSRCDKVSMILYSSSQTQAHNMIITSKICNNIFNNCS</sequence>
<name>A0A8C1XUC5_CYPCA</name>
<dbReference type="FunFam" id="4.10.70.10:FF:000001">
    <property type="entry name" value="Disintegrin and metalloproteinase domain-containing protein 22"/>
    <property type="match status" value="1"/>
</dbReference>
<dbReference type="Pfam" id="PF00200">
    <property type="entry name" value="Disintegrin"/>
    <property type="match status" value="1"/>
</dbReference>
<dbReference type="PROSITE" id="PS50214">
    <property type="entry name" value="DISINTEGRIN_2"/>
    <property type="match status" value="1"/>
</dbReference>
<dbReference type="PROSITE" id="PS50026">
    <property type="entry name" value="EGF_3"/>
    <property type="match status" value="1"/>
</dbReference>
<keyword evidence="3 9" id="KW-1133">Transmembrane helix</keyword>
<evidence type="ECO:0000256" key="1">
    <source>
        <dbReference type="ARBA" id="ARBA00004167"/>
    </source>
</evidence>
<dbReference type="GO" id="GO:0006508">
    <property type="term" value="P:proteolysis"/>
    <property type="evidence" value="ECO:0007669"/>
    <property type="project" value="InterPro"/>
</dbReference>
<feature type="binding site" evidence="8">
    <location>
        <position position="232"/>
    </location>
    <ligand>
        <name>Zn(2+)</name>
        <dbReference type="ChEBI" id="CHEBI:29105"/>
        <note>catalytic</note>
    </ligand>
</feature>
<dbReference type="SMART" id="SM00608">
    <property type="entry name" value="ACR"/>
    <property type="match status" value="1"/>
</dbReference>
<evidence type="ECO:0000256" key="8">
    <source>
        <dbReference type="PROSITE-ProRule" id="PRU00276"/>
    </source>
</evidence>
<dbReference type="InterPro" id="IPR036436">
    <property type="entry name" value="Disintegrin_dom_sf"/>
</dbReference>
<keyword evidence="2 9" id="KW-0812">Transmembrane</keyword>
<evidence type="ECO:0000256" key="4">
    <source>
        <dbReference type="ARBA" id="ARBA00023136"/>
    </source>
</evidence>
<proteinExistence type="predicted"/>
<evidence type="ECO:0000259" key="13">
    <source>
        <dbReference type="PROSITE" id="PS50215"/>
    </source>
</evidence>
<reference evidence="14" key="1">
    <citation type="submission" date="2025-08" db="UniProtKB">
        <authorList>
            <consortium name="Ensembl"/>
        </authorList>
    </citation>
    <scope>IDENTIFICATION</scope>
</reference>
<dbReference type="Pfam" id="PF08516">
    <property type="entry name" value="ADAM_CR"/>
    <property type="match status" value="1"/>
</dbReference>
<keyword evidence="10" id="KW-0732">Signal</keyword>
<evidence type="ECO:0000256" key="2">
    <source>
        <dbReference type="ARBA" id="ARBA00022692"/>
    </source>
</evidence>
<dbReference type="Ensembl" id="ENSCCRT00015087819.1">
    <property type="protein sequence ID" value="ENSCCRP00015085052.1"/>
    <property type="gene ID" value="ENSCCRG00015034320.1"/>
</dbReference>
<organism evidence="14 15">
    <name type="scientific">Cyprinus carpio</name>
    <name type="common">Common carp</name>
    <dbReference type="NCBI Taxonomy" id="7962"/>
    <lineage>
        <taxon>Eukaryota</taxon>
        <taxon>Metazoa</taxon>
        <taxon>Chordata</taxon>
        <taxon>Craniata</taxon>
        <taxon>Vertebrata</taxon>
        <taxon>Euteleostomi</taxon>
        <taxon>Actinopterygii</taxon>
        <taxon>Neopterygii</taxon>
        <taxon>Teleostei</taxon>
        <taxon>Ostariophysi</taxon>
        <taxon>Cypriniformes</taxon>
        <taxon>Cyprinidae</taxon>
        <taxon>Cyprininae</taxon>
        <taxon>Cyprinus</taxon>
    </lineage>
</organism>
<feature type="domain" description="Disintegrin" evidence="12">
    <location>
        <begin position="302"/>
        <end position="388"/>
    </location>
</feature>
<dbReference type="AlphaFoldDB" id="A0A8C1XUC5"/>
<dbReference type="PANTHER" id="PTHR11905">
    <property type="entry name" value="ADAM A DISINTEGRIN AND METALLOPROTEASE DOMAIN"/>
    <property type="match status" value="1"/>
</dbReference>
<dbReference type="SMART" id="SM00050">
    <property type="entry name" value="DISIN"/>
    <property type="match status" value="1"/>
</dbReference>
<dbReference type="InterPro" id="IPR001590">
    <property type="entry name" value="Peptidase_M12B"/>
</dbReference>
<feature type="binding site" evidence="8">
    <location>
        <position position="228"/>
    </location>
    <ligand>
        <name>Zn(2+)</name>
        <dbReference type="ChEBI" id="CHEBI:29105"/>
        <note>catalytic</note>
    </ligand>
</feature>
<feature type="chain" id="PRO_5034683376" evidence="10">
    <location>
        <begin position="17"/>
        <end position="709"/>
    </location>
</feature>
<keyword evidence="4 9" id="KW-0472">Membrane</keyword>
<dbReference type="InterPro" id="IPR006586">
    <property type="entry name" value="ADAM_Cys-rich"/>
</dbReference>
<feature type="signal peptide" evidence="10">
    <location>
        <begin position="1"/>
        <end position="16"/>
    </location>
</feature>
<evidence type="ECO:0000313" key="15">
    <source>
        <dbReference type="Proteomes" id="UP000694700"/>
    </source>
</evidence>
<dbReference type="CDD" id="cd04269">
    <property type="entry name" value="ZnMc_adamalysin_II_like"/>
    <property type="match status" value="1"/>
</dbReference>
<evidence type="ECO:0000259" key="12">
    <source>
        <dbReference type="PROSITE" id="PS50214"/>
    </source>
</evidence>
<dbReference type="GO" id="GO:0046872">
    <property type="term" value="F:metal ion binding"/>
    <property type="evidence" value="ECO:0007669"/>
    <property type="project" value="UniProtKB-KW"/>
</dbReference>
<dbReference type="GO" id="GO:0016020">
    <property type="term" value="C:membrane"/>
    <property type="evidence" value="ECO:0007669"/>
    <property type="project" value="UniProtKB-SubCell"/>
</dbReference>
<dbReference type="Gene3D" id="3.40.390.10">
    <property type="entry name" value="Collagenase (Catalytic Domain)"/>
    <property type="match status" value="1"/>
</dbReference>
<dbReference type="InterPro" id="IPR000742">
    <property type="entry name" value="EGF"/>
</dbReference>
<evidence type="ECO:0000256" key="5">
    <source>
        <dbReference type="ARBA" id="ARBA00023157"/>
    </source>
</evidence>
<evidence type="ECO:0000256" key="9">
    <source>
        <dbReference type="SAM" id="Phobius"/>
    </source>
</evidence>
<protein>
    <submittedName>
        <fullName evidence="14">ADAM metallopeptidase domain 12</fullName>
    </submittedName>
</protein>
<dbReference type="Proteomes" id="UP000694700">
    <property type="component" value="Unplaced"/>
</dbReference>
<dbReference type="InterPro" id="IPR001762">
    <property type="entry name" value="Disintegrin_dom"/>
</dbReference>
<evidence type="ECO:0000256" key="6">
    <source>
        <dbReference type="PROSITE-ProRule" id="PRU00068"/>
    </source>
</evidence>
<keyword evidence="7" id="KW-0245">EGF-like domain</keyword>
<dbReference type="PROSITE" id="PS00427">
    <property type="entry name" value="DISINTEGRIN_1"/>
    <property type="match status" value="1"/>
</dbReference>
<comment type="caution">
    <text evidence="7">Lacks conserved residue(s) required for the propagation of feature annotation.</text>
</comment>
<dbReference type="Gene3D" id="4.10.70.10">
    <property type="entry name" value="Disintegrin domain"/>
    <property type="match status" value="1"/>
</dbReference>
<evidence type="ECO:0000256" key="10">
    <source>
        <dbReference type="SAM" id="SignalP"/>
    </source>
</evidence>
<evidence type="ECO:0000256" key="7">
    <source>
        <dbReference type="PROSITE-ProRule" id="PRU00076"/>
    </source>
</evidence>
<feature type="transmembrane region" description="Helical" evidence="9">
    <location>
        <begin position="587"/>
        <end position="608"/>
    </location>
</feature>
<feature type="disulfide bond" evidence="7">
    <location>
        <begin position="556"/>
        <end position="565"/>
    </location>
</feature>
<dbReference type="SUPFAM" id="SSF57552">
    <property type="entry name" value="Blood coagulation inhibitor (disintegrin)"/>
    <property type="match status" value="1"/>
</dbReference>
<dbReference type="PANTHER" id="PTHR11905:SF112">
    <property type="entry name" value="DISINTEGRIN AND METALLOPROTEINASE DOMAIN-CONTAINING PROTEIN 12"/>
    <property type="match status" value="1"/>
</dbReference>
<accession>A0A8C1XUC5</accession>
<feature type="domain" description="EGF-like" evidence="11">
    <location>
        <begin position="534"/>
        <end position="566"/>
    </location>
</feature>